<feature type="non-terminal residue" evidence="2">
    <location>
        <position position="124"/>
    </location>
</feature>
<gene>
    <name evidence="2" type="ORF">METZ01_LOCUS278571</name>
</gene>
<name>A0A382KSA7_9ZZZZ</name>
<dbReference type="AlphaFoldDB" id="A0A382KSA7"/>
<protein>
    <recommendedName>
        <fullName evidence="1">Cell wall hydrolase SleB domain-containing protein</fullName>
    </recommendedName>
</protein>
<dbReference type="EMBL" id="UINC01081653">
    <property type="protein sequence ID" value="SVC25717.1"/>
    <property type="molecule type" value="Genomic_DNA"/>
</dbReference>
<accession>A0A382KSA7</accession>
<dbReference type="GO" id="GO:0016787">
    <property type="term" value="F:hydrolase activity"/>
    <property type="evidence" value="ECO:0007669"/>
    <property type="project" value="InterPro"/>
</dbReference>
<dbReference type="InterPro" id="IPR042047">
    <property type="entry name" value="SleB_dom1"/>
</dbReference>
<evidence type="ECO:0000259" key="1">
    <source>
        <dbReference type="Pfam" id="PF07486"/>
    </source>
</evidence>
<dbReference type="Gene3D" id="1.10.10.2520">
    <property type="entry name" value="Cell wall hydrolase SleB, domain 1"/>
    <property type="match status" value="1"/>
</dbReference>
<dbReference type="InterPro" id="IPR011105">
    <property type="entry name" value="Cell_wall_hydrolase_SleB"/>
</dbReference>
<dbReference type="Pfam" id="PF07486">
    <property type="entry name" value="Hydrolase_2"/>
    <property type="match status" value="1"/>
</dbReference>
<organism evidence="2">
    <name type="scientific">marine metagenome</name>
    <dbReference type="NCBI Taxonomy" id="408172"/>
    <lineage>
        <taxon>unclassified sequences</taxon>
        <taxon>metagenomes</taxon>
        <taxon>ecological metagenomes</taxon>
    </lineage>
</organism>
<evidence type="ECO:0000313" key="2">
    <source>
        <dbReference type="EMBL" id="SVC25717.1"/>
    </source>
</evidence>
<sequence length="124" mass="14225">MATICKVAGQEHTHRTHTPTREHKVVAITILAEARGEGNKGMYAVAAVIAQRAFERKRTPEQVCLKPYQFSCWNGKKLKDLEHLLTLPQGKYAMLLAKTVKRLSRDYVGYANHYHATWMKKKPY</sequence>
<feature type="domain" description="Cell wall hydrolase SleB" evidence="1">
    <location>
        <begin position="36"/>
        <end position="120"/>
    </location>
</feature>
<reference evidence="2" key="1">
    <citation type="submission" date="2018-05" db="EMBL/GenBank/DDBJ databases">
        <authorList>
            <person name="Lanie J.A."/>
            <person name="Ng W.-L."/>
            <person name="Kazmierczak K.M."/>
            <person name="Andrzejewski T.M."/>
            <person name="Davidsen T.M."/>
            <person name="Wayne K.J."/>
            <person name="Tettelin H."/>
            <person name="Glass J.I."/>
            <person name="Rusch D."/>
            <person name="Podicherti R."/>
            <person name="Tsui H.-C.T."/>
            <person name="Winkler M.E."/>
        </authorList>
    </citation>
    <scope>NUCLEOTIDE SEQUENCE</scope>
</reference>
<proteinExistence type="predicted"/>